<sequence>MRSDDQDLTAVAAQSRIGVQQIRCAVQCDDGLAGPGSTVDDQRSVRRCADRRILIRRERAEDRRHLRRARRSQTRDESRLTVERHVLRQHVWVQDLVPVVDDRLARPPVMATARHPHRVGQRRREERRRCLGTPVDQQVASVGVGEPHPSDVGDDAVRTDDAAEADVGAAAREPPDLRGQAPDLVIAHDSGLHAHIARSALGVESGTGRGDLLGDPGVNAGQMRRVGGDEVRAGLVGEMVGKCEDGSAQVNSGAVGEDDPSRPNPGCHLRIHGARRPLCLPVGALPQAPGVALS</sequence>
<name>A0ABZ2TZ10_9ACTN</name>
<keyword evidence="3" id="KW-1185">Reference proteome</keyword>
<evidence type="ECO:0000313" key="2">
    <source>
        <dbReference type="EMBL" id="WYY06679.1"/>
    </source>
</evidence>
<evidence type="ECO:0000313" key="3">
    <source>
        <dbReference type="Proteomes" id="UP001479933"/>
    </source>
</evidence>
<reference evidence="2 3" key="1">
    <citation type="journal article" date="2023" name="Virus Evol.">
        <title>Computational host range prediction-The good, the bad, and the ugly.</title>
        <authorList>
            <person name="Howell A.A."/>
            <person name="Versoza C.J."/>
            <person name="Pfeifer S.P."/>
        </authorList>
    </citation>
    <scope>NUCLEOTIDE SEQUENCE [LARGE SCALE GENOMIC DNA]</scope>
    <source>
        <strain evidence="2 3">1610/1b</strain>
    </source>
</reference>
<proteinExistence type="predicted"/>
<protein>
    <submittedName>
        <fullName evidence="2">Uncharacterized protein</fullName>
    </submittedName>
</protein>
<dbReference type="RefSeq" id="WP_341264520.1">
    <property type="nucleotide sequence ID" value="NZ_CP136137.1"/>
</dbReference>
<dbReference type="EMBL" id="CP136137">
    <property type="protein sequence ID" value="WYY06679.1"/>
    <property type="molecule type" value="Genomic_DNA"/>
</dbReference>
<gene>
    <name evidence="2" type="ORF">RVF87_16685</name>
</gene>
<accession>A0ABZ2TZ10</accession>
<feature type="region of interest" description="Disordered" evidence="1">
    <location>
        <begin position="246"/>
        <end position="268"/>
    </location>
</feature>
<dbReference type="Proteomes" id="UP001479933">
    <property type="component" value="Chromosome"/>
</dbReference>
<evidence type="ECO:0000256" key="1">
    <source>
        <dbReference type="SAM" id="MobiDB-lite"/>
    </source>
</evidence>
<organism evidence="2 3">
    <name type="scientific">Gordonia hydrophobica</name>
    <dbReference type="NCBI Taxonomy" id="40516"/>
    <lineage>
        <taxon>Bacteria</taxon>
        <taxon>Bacillati</taxon>
        <taxon>Actinomycetota</taxon>
        <taxon>Actinomycetes</taxon>
        <taxon>Mycobacteriales</taxon>
        <taxon>Gordoniaceae</taxon>
        <taxon>Gordonia</taxon>
    </lineage>
</organism>